<comment type="catalytic activity">
    <reaction evidence="4">
        <text>1,2,3-tri-(9Z-octadecenoyl)-glycerol + H2O = 1,2-di-(9Z-octadecenoyl)-sn-glycerol + (9Z)-octadecenoate + H(+)</text>
        <dbReference type="Rhea" id="RHEA:39931"/>
        <dbReference type="ChEBI" id="CHEBI:15377"/>
        <dbReference type="ChEBI" id="CHEBI:15378"/>
        <dbReference type="ChEBI" id="CHEBI:30823"/>
        <dbReference type="ChEBI" id="CHEBI:52333"/>
        <dbReference type="ChEBI" id="CHEBI:53753"/>
    </reaction>
    <physiologicalReaction direction="left-to-right" evidence="4">
        <dbReference type="Rhea" id="RHEA:39932"/>
    </physiologicalReaction>
</comment>
<keyword evidence="8" id="KW-0732">Signal</keyword>
<evidence type="ECO:0000256" key="3">
    <source>
        <dbReference type="ARBA" id="ARBA00045163"/>
    </source>
</evidence>
<feature type="domain" description="Partial AB-hydrolase lipase" evidence="9">
    <location>
        <begin position="34"/>
        <end position="95"/>
    </location>
</feature>
<dbReference type="Proteomes" id="UP000002281">
    <property type="component" value="Chromosome 1"/>
</dbReference>
<dbReference type="GO" id="GO:0006629">
    <property type="term" value="P:lipid metabolic process"/>
    <property type="evidence" value="ECO:0000318"/>
    <property type="project" value="GO_Central"/>
</dbReference>
<evidence type="ECO:0000256" key="1">
    <source>
        <dbReference type="ARBA" id="ARBA00001024"/>
    </source>
</evidence>
<dbReference type="PaxDb" id="9796-ENSECAP00000011625"/>
<dbReference type="STRING" id="9796.ENSECAP00000011625"/>
<protein>
    <recommendedName>
        <fullName evidence="6">Lipase</fullName>
    </recommendedName>
</protein>
<dbReference type="GO" id="GO:0004806">
    <property type="term" value="F:triacylglycerol lipase activity"/>
    <property type="evidence" value="ECO:0007669"/>
    <property type="project" value="UniProtKB-EC"/>
</dbReference>
<dbReference type="InterPro" id="IPR025483">
    <property type="entry name" value="Lipase_euk"/>
</dbReference>
<accession>F6ZYN2</accession>
<dbReference type="HOGENOM" id="CLU_010974_0_0_1"/>
<dbReference type="Ensembl" id="ENSECAT00000014533.3">
    <property type="protein sequence ID" value="ENSECAP00000011625.2"/>
    <property type="gene ID" value="ENSECAG00000013917.3"/>
</dbReference>
<feature type="active site" description="Charge relay system" evidence="7">
    <location>
        <position position="356"/>
    </location>
</feature>
<reference evidence="10 11" key="1">
    <citation type="journal article" date="2009" name="Science">
        <title>Genome sequence, comparative analysis, and population genetics of the domestic horse.</title>
        <authorList>
            <consortium name="Broad Institute Genome Sequencing Platform"/>
            <consortium name="Broad Institute Whole Genome Assembly Team"/>
            <person name="Wade C.M."/>
            <person name="Giulotto E."/>
            <person name="Sigurdsson S."/>
            <person name="Zoli M."/>
            <person name="Gnerre S."/>
            <person name="Imsland F."/>
            <person name="Lear T.L."/>
            <person name="Adelson D.L."/>
            <person name="Bailey E."/>
            <person name="Bellone R.R."/>
            <person name="Bloecker H."/>
            <person name="Distl O."/>
            <person name="Edgar R.C."/>
            <person name="Garber M."/>
            <person name="Leeb T."/>
            <person name="Mauceli E."/>
            <person name="MacLeod J.N."/>
            <person name="Penedo M.C.T."/>
            <person name="Raison J.M."/>
            <person name="Sharpe T."/>
            <person name="Vogel J."/>
            <person name="Andersson L."/>
            <person name="Antczak D.F."/>
            <person name="Biagi T."/>
            <person name="Binns M.M."/>
            <person name="Chowdhary B.P."/>
            <person name="Coleman S.J."/>
            <person name="Della Valle G."/>
            <person name="Fryc S."/>
            <person name="Guerin G."/>
            <person name="Hasegawa T."/>
            <person name="Hill E.W."/>
            <person name="Jurka J."/>
            <person name="Kiialainen A."/>
            <person name="Lindgren G."/>
            <person name="Liu J."/>
            <person name="Magnani E."/>
            <person name="Mickelson J.R."/>
            <person name="Murray J."/>
            <person name="Nergadze S.G."/>
            <person name="Onofrio R."/>
            <person name="Pedroni S."/>
            <person name="Piras M.F."/>
            <person name="Raudsepp T."/>
            <person name="Rocchi M."/>
            <person name="Roeed K.H."/>
            <person name="Ryder O.A."/>
            <person name="Searle S."/>
            <person name="Skow L."/>
            <person name="Swinburne J.E."/>
            <person name="Syvaenen A.C."/>
            <person name="Tozaki T."/>
            <person name="Valberg S.J."/>
            <person name="Vaudin M."/>
            <person name="White J.R."/>
            <person name="Zody M.C."/>
            <person name="Lander E.S."/>
            <person name="Lindblad-Toh K."/>
        </authorList>
    </citation>
    <scope>NUCLEOTIDE SEQUENCE [LARGE SCALE GENOMIC DNA]</scope>
    <source>
        <strain evidence="10 11">Thoroughbred</strain>
    </source>
</reference>
<dbReference type="GO" id="GO:0016042">
    <property type="term" value="P:lipid catabolic process"/>
    <property type="evidence" value="ECO:0007669"/>
    <property type="project" value="UniProtKB-KW"/>
</dbReference>
<evidence type="ECO:0000256" key="6">
    <source>
        <dbReference type="PIRNR" id="PIRNR000862"/>
    </source>
</evidence>
<keyword evidence="6" id="KW-0378">Hydrolase</keyword>
<feature type="chain" id="PRO_5018617400" description="Lipase" evidence="8">
    <location>
        <begin position="18"/>
        <end position="381"/>
    </location>
</feature>
<feature type="signal peptide" evidence="8">
    <location>
        <begin position="1"/>
        <end position="17"/>
    </location>
</feature>
<keyword evidence="6" id="KW-0442">Lipid degradation</keyword>
<dbReference type="OMA" id="IWAYNAN"/>
<dbReference type="AlphaFoldDB" id="F6ZYN2"/>
<feature type="active site" description="Nucleophile" evidence="7">
    <location>
        <position position="156"/>
    </location>
</feature>
<keyword evidence="11" id="KW-1185">Reference proteome</keyword>
<dbReference type="SUPFAM" id="SSF53474">
    <property type="entry name" value="alpha/beta-Hydrolases"/>
    <property type="match status" value="1"/>
</dbReference>
<dbReference type="InterPro" id="IPR006693">
    <property type="entry name" value="AB_hydrolase_lipase"/>
</dbReference>
<dbReference type="SMR" id="F6ZYN2"/>
<dbReference type="GeneTree" id="ENSGT00940000161066"/>
<comment type="catalytic activity">
    <reaction evidence="1">
        <text>a triacylglycerol + H2O = a diacylglycerol + a fatty acid + H(+)</text>
        <dbReference type="Rhea" id="RHEA:12044"/>
        <dbReference type="ChEBI" id="CHEBI:15377"/>
        <dbReference type="ChEBI" id="CHEBI:15378"/>
        <dbReference type="ChEBI" id="CHEBI:17855"/>
        <dbReference type="ChEBI" id="CHEBI:18035"/>
        <dbReference type="ChEBI" id="CHEBI:28868"/>
        <dbReference type="EC" id="3.1.1.3"/>
    </reaction>
</comment>
<evidence type="ECO:0000259" key="9">
    <source>
        <dbReference type="Pfam" id="PF04083"/>
    </source>
</evidence>
<dbReference type="GO" id="GO:0016298">
    <property type="term" value="F:lipase activity"/>
    <property type="evidence" value="ECO:0000318"/>
    <property type="project" value="GO_Central"/>
</dbReference>
<evidence type="ECO:0000313" key="11">
    <source>
        <dbReference type="Proteomes" id="UP000002281"/>
    </source>
</evidence>
<reference evidence="10" key="3">
    <citation type="submission" date="2025-09" db="UniProtKB">
        <authorList>
            <consortium name="Ensembl"/>
        </authorList>
    </citation>
    <scope>IDENTIFICATION</scope>
    <source>
        <strain evidence="10">Thoroughbred</strain>
    </source>
</reference>
<evidence type="ECO:0000313" key="10">
    <source>
        <dbReference type="Ensembl" id="ENSECAP00000011625.2"/>
    </source>
</evidence>
<dbReference type="Pfam" id="PF04083">
    <property type="entry name" value="Abhydro_lipase"/>
    <property type="match status" value="1"/>
</dbReference>
<comment type="similarity">
    <text evidence="2 6">Belongs to the AB hydrolase superfamily. Lipase family.</text>
</comment>
<dbReference type="PANTHER" id="PTHR11005">
    <property type="entry name" value="LYSOSOMAL ACID LIPASE-RELATED"/>
    <property type="match status" value="1"/>
</dbReference>
<proteinExistence type="inferred from homology"/>
<feature type="active site" description="Charge relay system" evidence="7">
    <location>
        <position position="327"/>
    </location>
</feature>
<keyword evidence="6" id="KW-0443">Lipid metabolism</keyword>
<dbReference type="InterPro" id="IPR029058">
    <property type="entry name" value="AB_hydrolase_fold"/>
</dbReference>
<evidence type="ECO:0000256" key="5">
    <source>
        <dbReference type="ARBA" id="ARBA00051822"/>
    </source>
</evidence>
<evidence type="ECO:0000256" key="4">
    <source>
        <dbReference type="ARBA" id="ARBA00050265"/>
    </source>
</evidence>
<comment type="catalytic activity">
    <reaction evidence="5">
        <text>1,2,3-trioctanoylglycerol + H2O = 1,2-dioctanoyl-sn-glycerol + octanoate + H(+)</text>
        <dbReference type="Rhea" id="RHEA:40047"/>
        <dbReference type="ChEBI" id="CHEBI:15377"/>
        <dbReference type="ChEBI" id="CHEBI:15378"/>
        <dbReference type="ChEBI" id="CHEBI:25646"/>
        <dbReference type="ChEBI" id="CHEBI:76978"/>
        <dbReference type="ChEBI" id="CHEBI:76979"/>
    </reaction>
    <physiologicalReaction direction="left-to-right" evidence="5">
        <dbReference type="Rhea" id="RHEA:40048"/>
    </physiologicalReaction>
</comment>
<evidence type="ECO:0000256" key="2">
    <source>
        <dbReference type="ARBA" id="ARBA00010701"/>
    </source>
</evidence>
<name>F6ZYN2_HORSE</name>
<dbReference type="InParanoid" id="F6ZYN2"/>
<evidence type="ECO:0000256" key="7">
    <source>
        <dbReference type="PIRSR" id="PIRSR000862-1"/>
    </source>
</evidence>
<organism evidence="10 11">
    <name type="scientific">Equus caballus</name>
    <name type="common">Horse</name>
    <dbReference type="NCBI Taxonomy" id="9796"/>
    <lineage>
        <taxon>Eukaryota</taxon>
        <taxon>Metazoa</taxon>
        <taxon>Chordata</taxon>
        <taxon>Craniata</taxon>
        <taxon>Vertebrata</taxon>
        <taxon>Euteleostomi</taxon>
        <taxon>Mammalia</taxon>
        <taxon>Eutheria</taxon>
        <taxon>Laurasiatheria</taxon>
        <taxon>Perissodactyla</taxon>
        <taxon>Equidae</taxon>
        <taxon>Equus</taxon>
    </lineage>
</organism>
<evidence type="ECO:0000256" key="8">
    <source>
        <dbReference type="SAM" id="SignalP"/>
    </source>
</evidence>
<dbReference type="PIRSF" id="PIRSF000862">
    <property type="entry name" value="Steryl_ester_lip"/>
    <property type="match status" value="1"/>
</dbReference>
<dbReference type="Gene3D" id="3.40.50.1820">
    <property type="entry name" value="alpha/beta hydrolase"/>
    <property type="match status" value="1"/>
</dbReference>
<sequence length="381" mass="43210">MWWLLSTVYFVPMFGNAFCLLGKQPVNPEANMNTSETISYWVYPHEAYEVLTADGYVLLLYRIPHGKNDSNNSVQKPVVYLQHGVLLTSSIWICNPPNNSLGFLLADAGYDVWMGSILSIFVSCNFDEMVKYDLPATIDFIVKKTGQKQIYYVGHSQDTLIAFAAFATNPQLAEKIKINFALAPIATAKYVTSVLRFTSYIDPQLFKILFGEKEFLLNEYINKIIGQDVCNREIIDTACNNLITLVGGYNPQNLNQSRMDVYLTELPSGTSIQNMLHYGQMANKGTCQAYDWGSPSLNILHHNQLTPPLYHVEDMRVPTAMWSGGRDILVDPIDIKNLEPRVSNLIYHKKIPSYNHLDFMLGLDVYDQIDTEIITMMNEAQ</sequence>
<comment type="function">
    <text evidence="3">Catalyzes the hydrolysis of triacylglycerols to yield free fatty acids, diacylglycerol, monoacylglycerol, and glycerol. Shows a preferential hydrolysis at the sn-3 position of triacylglycerol.</text>
</comment>
<dbReference type="FunFam" id="3.40.50.1820:FF:000012">
    <property type="entry name" value="Lipase"/>
    <property type="match status" value="1"/>
</dbReference>
<reference evidence="10" key="2">
    <citation type="submission" date="2025-08" db="UniProtKB">
        <authorList>
            <consortium name="Ensembl"/>
        </authorList>
    </citation>
    <scope>IDENTIFICATION</scope>
    <source>
        <strain evidence="10">Thoroughbred</strain>
    </source>
</reference>